<sequence>MSPAKRRGAGRKPSGGGRGLTVAVTGPTGTFGAGLVPLLQDDDRVDRVIGIARRPFDPAARGWTKMEYRQGDVRDPEALREAFAGADVVVHLAFLITGNASRATTRAINVDGTLNVFRAAAAVGARRFVYSSSVAAYGFHRDNPELIDEDWPVRPASRLFYAQEKAELEHLLAEESTAAPDLGLYLLRPPVVLGPQAVGAKDVLPGPLAPLGRLLFGRPRRLPVPVPLLVPQHPLQFVHQDDVGQALLLCVLGAGPPGAYNIAGDGVLTAADVAREFGALPIPLPAAPAQAAARAVARLPFLPPAAQWVEAAGRPAIMDTTRAREELGWTPRYTGLEALRDTLDGPR</sequence>
<name>A0A5S5CZT0_9ACTN</name>
<accession>A0A5S5CZT0</accession>
<dbReference type="SUPFAM" id="SSF51735">
    <property type="entry name" value="NAD(P)-binding Rossmann-fold domains"/>
    <property type="match status" value="1"/>
</dbReference>
<dbReference type="RefSeq" id="WP_166532639.1">
    <property type="nucleotide sequence ID" value="NZ_VNHW01000004.1"/>
</dbReference>
<evidence type="ECO:0000256" key="1">
    <source>
        <dbReference type="SAM" id="MobiDB-lite"/>
    </source>
</evidence>
<dbReference type="PANTHER" id="PTHR43245:SF52">
    <property type="entry name" value="NAD-DEPENDENT EPIMERASE_DEHYDRATASE"/>
    <property type="match status" value="1"/>
</dbReference>
<dbReference type="Proteomes" id="UP000322499">
    <property type="component" value="Unassembled WGS sequence"/>
</dbReference>
<evidence type="ECO:0000313" key="4">
    <source>
        <dbReference type="Proteomes" id="UP000322499"/>
    </source>
</evidence>
<dbReference type="EMBL" id="VNHW01000004">
    <property type="protein sequence ID" value="TYP88518.1"/>
    <property type="molecule type" value="Genomic_DNA"/>
</dbReference>
<evidence type="ECO:0000259" key="2">
    <source>
        <dbReference type="Pfam" id="PF01370"/>
    </source>
</evidence>
<feature type="compositionally biased region" description="Basic residues" evidence="1">
    <location>
        <begin position="1"/>
        <end position="10"/>
    </location>
</feature>
<keyword evidence="4" id="KW-1185">Reference proteome</keyword>
<protein>
    <submittedName>
        <fullName evidence="3">Nucleoside-diphosphate-sugar epimerase</fullName>
    </submittedName>
</protein>
<comment type="caution">
    <text evidence="3">The sequence shown here is derived from an EMBL/GenBank/DDBJ whole genome shotgun (WGS) entry which is preliminary data.</text>
</comment>
<dbReference type="InterPro" id="IPR001509">
    <property type="entry name" value="Epimerase_deHydtase"/>
</dbReference>
<dbReference type="InterPro" id="IPR050177">
    <property type="entry name" value="Lipid_A_modif_metabolic_enz"/>
</dbReference>
<evidence type="ECO:0000313" key="3">
    <source>
        <dbReference type="EMBL" id="TYP88518.1"/>
    </source>
</evidence>
<dbReference type="PANTHER" id="PTHR43245">
    <property type="entry name" value="BIFUNCTIONAL POLYMYXIN RESISTANCE PROTEIN ARNA"/>
    <property type="match status" value="1"/>
</dbReference>
<dbReference type="AlphaFoldDB" id="A0A5S5CZT0"/>
<feature type="domain" description="NAD-dependent epimerase/dehydratase" evidence="2">
    <location>
        <begin position="22"/>
        <end position="263"/>
    </location>
</feature>
<dbReference type="Gene3D" id="3.40.50.720">
    <property type="entry name" value="NAD(P)-binding Rossmann-like Domain"/>
    <property type="match status" value="1"/>
</dbReference>
<organism evidence="3 4">
    <name type="scientific">Blastococcus xanthinilyticus</name>
    <dbReference type="NCBI Taxonomy" id="1564164"/>
    <lineage>
        <taxon>Bacteria</taxon>
        <taxon>Bacillati</taxon>
        <taxon>Actinomycetota</taxon>
        <taxon>Actinomycetes</taxon>
        <taxon>Geodermatophilales</taxon>
        <taxon>Geodermatophilaceae</taxon>
        <taxon>Blastococcus</taxon>
    </lineage>
</organism>
<feature type="region of interest" description="Disordered" evidence="1">
    <location>
        <begin position="1"/>
        <end position="21"/>
    </location>
</feature>
<dbReference type="Pfam" id="PF01370">
    <property type="entry name" value="Epimerase"/>
    <property type="match status" value="1"/>
</dbReference>
<dbReference type="InterPro" id="IPR036291">
    <property type="entry name" value="NAD(P)-bd_dom_sf"/>
</dbReference>
<gene>
    <name evidence="3" type="ORF">BD833_104223</name>
</gene>
<proteinExistence type="predicted"/>
<reference evidence="3 4" key="1">
    <citation type="submission" date="2019-07" db="EMBL/GenBank/DDBJ databases">
        <title>Genomic Encyclopedia of Archaeal and Bacterial Type Strains, Phase II (KMG-II): from individual species to whole genera.</title>
        <authorList>
            <person name="Goeker M."/>
        </authorList>
    </citation>
    <scope>NUCLEOTIDE SEQUENCE [LARGE SCALE GENOMIC DNA]</scope>
    <source>
        <strain evidence="3 4">DSM 46842</strain>
    </source>
</reference>